<reference evidence="3 4" key="1">
    <citation type="submission" date="2016-10" db="EMBL/GenBank/DDBJ databases">
        <title>Evaluation of Human, Veterinary and Environmental Mycobacterium chelonae Isolates by Core Genome Phylogenomic Analysis, Targeted Gene Comparison, and Anti-microbial Susceptibility Patterns: A Tale of Mistaken Identities.</title>
        <authorList>
            <person name="Fogelson S.B."/>
            <person name="Camus A.C."/>
            <person name="Lorenz W."/>
            <person name="Vasireddy R."/>
            <person name="Vasireddy S."/>
            <person name="Smith T."/>
            <person name="Brown-Elliott B.A."/>
            <person name="Wallace R.J.Jr."/>
            <person name="Hasan N.A."/>
            <person name="Reischl U."/>
            <person name="Sanchez S."/>
        </authorList>
    </citation>
    <scope>NUCLEOTIDE SEQUENCE [LARGE SCALE GENOMIC DNA]</scope>
    <source>
        <strain evidence="3 4">15515</strain>
    </source>
</reference>
<name>A0A1S1LVW5_MYCCH</name>
<evidence type="ECO:0000256" key="1">
    <source>
        <dbReference type="SAM" id="MobiDB-lite"/>
    </source>
</evidence>
<comment type="caution">
    <text evidence="3">The sequence shown here is derived from an EMBL/GenBank/DDBJ whole genome shotgun (WGS) entry which is preliminary data.</text>
</comment>
<keyword evidence="2" id="KW-0732">Signal</keyword>
<dbReference type="AlphaFoldDB" id="A0A1S1LVW5"/>
<evidence type="ECO:0000313" key="4">
    <source>
        <dbReference type="Proteomes" id="UP000180043"/>
    </source>
</evidence>
<protein>
    <submittedName>
        <fullName evidence="3">Uncharacterized protein</fullName>
    </submittedName>
</protein>
<dbReference type="EMBL" id="MLIQ01000011">
    <property type="protein sequence ID" value="OHU59840.1"/>
    <property type="molecule type" value="Genomic_DNA"/>
</dbReference>
<organism evidence="3 4">
    <name type="scientific">Mycobacteroides chelonae</name>
    <name type="common">Mycobacterium chelonae</name>
    <dbReference type="NCBI Taxonomy" id="1774"/>
    <lineage>
        <taxon>Bacteria</taxon>
        <taxon>Bacillati</taxon>
        <taxon>Actinomycetota</taxon>
        <taxon>Actinomycetes</taxon>
        <taxon>Mycobacteriales</taxon>
        <taxon>Mycobacteriaceae</taxon>
        <taxon>Mycobacteroides</taxon>
    </lineage>
</organism>
<sequence length="212" mass="22944">MARRFTGFVSAVALVLGVLSPPAVAAATSTDESQIRQVVAAELTALRALDPAAYAESFCAEHRDAYEAWMQRNITPPPFEDLEGANSKRLTSVLRKNFPSVSDAAINAFVDAVADGDRDAYLRTWLGILREEFSHYSYRVRQVEITGDQADVTVQARLGRASGTVQWQFLREDGDWKDCTAPPAESDSAVPSLKGEAPQGLLGAIDDVRAAG</sequence>
<feature type="signal peptide" evidence="2">
    <location>
        <begin position="1"/>
        <end position="25"/>
    </location>
</feature>
<dbReference type="RefSeq" id="WP_070940427.1">
    <property type="nucleotide sequence ID" value="NZ_MLII01000028.1"/>
</dbReference>
<proteinExistence type="predicted"/>
<dbReference type="Proteomes" id="UP000180043">
    <property type="component" value="Unassembled WGS sequence"/>
</dbReference>
<evidence type="ECO:0000313" key="3">
    <source>
        <dbReference type="EMBL" id="OHU59840.1"/>
    </source>
</evidence>
<feature type="region of interest" description="Disordered" evidence="1">
    <location>
        <begin position="176"/>
        <end position="198"/>
    </location>
</feature>
<gene>
    <name evidence="3" type="ORF">BKG82_04675</name>
</gene>
<accession>A0A1S1LVW5</accession>
<evidence type="ECO:0000256" key="2">
    <source>
        <dbReference type="SAM" id="SignalP"/>
    </source>
</evidence>
<feature type="chain" id="PRO_5010207555" evidence="2">
    <location>
        <begin position="26"/>
        <end position="212"/>
    </location>
</feature>